<protein>
    <submittedName>
        <fullName evidence="1">Uncharacterized protein</fullName>
    </submittedName>
</protein>
<keyword evidence="2" id="KW-1185">Reference proteome</keyword>
<organism evidence="1 2">
    <name type="scientific">Bugula neritina</name>
    <name type="common">Brown bryozoan</name>
    <name type="synonym">Sertularia neritina</name>
    <dbReference type="NCBI Taxonomy" id="10212"/>
    <lineage>
        <taxon>Eukaryota</taxon>
        <taxon>Metazoa</taxon>
        <taxon>Spiralia</taxon>
        <taxon>Lophotrochozoa</taxon>
        <taxon>Bryozoa</taxon>
        <taxon>Gymnolaemata</taxon>
        <taxon>Cheilostomatida</taxon>
        <taxon>Flustrina</taxon>
        <taxon>Buguloidea</taxon>
        <taxon>Bugulidae</taxon>
        <taxon>Bugula</taxon>
    </lineage>
</organism>
<dbReference type="AlphaFoldDB" id="A0A7J7J0L3"/>
<evidence type="ECO:0000313" key="1">
    <source>
        <dbReference type="EMBL" id="KAF6019367.1"/>
    </source>
</evidence>
<name>A0A7J7J0L3_BUGNE</name>
<comment type="caution">
    <text evidence="1">The sequence shown here is derived from an EMBL/GenBank/DDBJ whole genome shotgun (WGS) entry which is preliminary data.</text>
</comment>
<dbReference type="EMBL" id="VXIV02003235">
    <property type="protein sequence ID" value="KAF6019367.1"/>
    <property type="molecule type" value="Genomic_DNA"/>
</dbReference>
<accession>A0A7J7J0L3</accession>
<reference evidence="1" key="1">
    <citation type="submission" date="2020-06" db="EMBL/GenBank/DDBJ databases">
        <title>Draft genome of Bugula neritina, a colonial animal packing powerful symbionts and potential medicines.</title>
        <authorList>
            <person name="Rayko M."/>
        </authorList>
    </citation>
    <scope>NUCLEOTIDE SEQUENCE [LARGE SCALE GENOMIC DNA]</scope>
    <source>
        <strain evidence="1">Kwan_BN1</strain>
    </source>
</reference>
<proteinExistence type="predicted"/>
<sequence>MSHFYIAANPTPSVPECPAGLSSHTDPFGCAFTHMFINIDDSCPNIPKDERDCRDQKCGGPGVYWVLKGSEERIPKEMCCEIRLYARINVRIKIVSFLHWLKLELIASKLKPKPW</sequence>
<dbReference type="Proteomes" id="UP000593567">
    <property type="component" value="Unassembled WGS sequence"/>
</dbReference>
<gene>
    <name evidence="1" type="ORF">EB796_022334</name>
</gene>
<evidence type="ECO:0000313" key="2">
    <source>
        <dbReference type="Proteomes" id="UP000593567"/>
    </source>
</evidence>